<evidence type="ECO:0000313" key="5">
    <source>
        <dbReference type="EMBL" id="CAD2079565.1"/>
    </source>
</evidence>
<evidence type="ECO:0000256" key="2">
    <source>
        <dbReference type="ARBA" id="ARBA00022801"/>
    </source>
</evidence>
<keyword evidence="1" id="KW-0547">Nucleotide-binding</keyword>
<proteinExistence type="predicted"/>
<accession>A0A6V7RMF3</accession>
<organism evidence="5 6">
    <name type="scientific">Phocicoccus schoeneichii</name>
    <dbReference type="NCBI Taxonomy" id="1812261"/>
    <lineage>
        <taxon>Bacteria</taxon>
        <taxon>Bacillati</taxon>
        <taxon>Bacillota</taxon>
        <taxon>Bacilli</taxon>
        <taxon>Bacillales</taxon>
        <taxon>Salinicoccaceae</taxon>
        <taxon>Phocicoccus</taxon>
    </lineage>
</organism>
<dbReference type="EMBL" id="CAJEWE010000011">
    <property type="protein sequence ID" value="CAD2079565.1"/>
    <property type="molecule type" value="Genomic_DNA"/>
</dbReference>
<dbReference type="AlphaFoldDB" id="A0A6V7RMF3"/>
<dbReference type="InterPro" id="IPR010016">
    <property type="entry name" value="PxpB"/>
</dbReference>
<dbReference type="Pfam" id="PF02682">
    <property type="entry name" value="CT_C_D"/>
    <property type="match status" value="1"/>
</dbReference>
<keyword evidence="3" id="KW-0067">ATP-binding</keyword>
<dbReference type="NCBIfam" id="TIGR00370">
    <property type="entry name" value="5-oxoprolinase subunit PxpB"/>
    <property type="match status" value="1"/>
</dbReference>
<dbReference type="GO" id="GO:0005524">
    <property type="term" value="F:ATP binding"/>
    <property type="evidence" value="ECO:0007669"/>
    <property type="project" value="UniProtKB-KW"/>
</dbReference>
<evidence type="ECO:0000256" key="3">
    <source>
        <dbReference type="ARBA" id="ARBA00022840"/>
    </source>
</evidence>
<dbReference type="PANTHER" id="PTHR34698">
    <property type="entry name" value="5-OXOPROLINASE SUBUNIT B"/>
    <property type="match status" value="1"/>
</dbReference>
<feature type="domain" description="Carboxyltransferase" evidence="4">
    <location>
        <begin position="1"/>
        <end position="199"/>
    </location>
</feature>
<evidence type="ECO:0000259" key="4">
    <source>
        <dbReference type="SMART" id="SM00796"/>
    </source>
</evidence>
<protein>
    <submittedName>
        <fullName evidence="5">Kinase A inhibitor</fullName>
    </submittedName>
</protein>
<reference evidence="5 6" key="1">
    <citation type="submission" date="2020-07" db="EMBL/GenBank/DDBJ databases">
        <authorList>
            <person name="Criscuolo A."/>
        </authorList>
    </citation>
    <scope>NUCLEOTIDE SEQUENCE [LARGE SCALE GENOMIC DNA]</scope>
    <source>
        <strain evidence="6">CIP 111030</strain>
    </source>
</reference>
<dbReference type="RefSeq" id="WP_186088465.1">
    <property type="nucleotide sequence ID" value="NZ_BMDB01000004.1"/>
</dbReference>
<comment type="caution">
    <text evidence="5">The sequence shown here is derived from an EMBL/GenBank/DDBJ whole genome shotgun (WGS) entry which is preliminary data.</text>
</comment>
<name>A0A6V7RMF3_9BACL</name>
<gene>
    <name evidence="5" type="primary">kipI</name>
    <name evidence="5" type="ORF">JEOSCH030_01661</name>
</gene>
<evidence type="ECO:0000313" key="6">
    <source>
        <dbReference type="Proteomes" id="UP000521032"/>
    </source>
</evidence>
<dbReference type="PANTHER" id="PTHR34698:SF2">
    <property type="entry name" value="5-OXOPROLINASE SUBUNIT B"/>
    <property type="match status" value="1"/>
</dbReference>
<dbReference type="SUPFAM" id="SSF50891">
    <property type="entry name" value="Cyclophilin-like"/>
    <property type="match status" value="1"/>
</dbReference>
<dbReference type="GO" id="GO:0016787">
    <property type="term" value="F:hydrolase activity"/>
    <property type="evidence" value="ECO:0007669"/>
    <property type="project" value="UniProtKB-KW"/>
</dbReference>
<dbReference type="SUPFAM" id="SSF160467">
    <property type="entry name" value="PH0987 N-terminal domain-like"/>
    <property type="match status" value="1"/>
</dbReference>
<keyword evidence="6" id="KW-1185">Reference proteome</keyword>
<sequence length="222" mass="25712">MNIKEISEDRLVIFKDKNTLTIKEHEKLISLMQQIEESMMPILNVNVSYNAVTVQWDIFKMDVNDVKENIQTLIKNLDHIKIETLEKKIVEIPVCYDSEFGIDQDKFDMPIEELIELHTKNEYRVYMLGFLPGFMYLGGLDKRLYKERLDTPRKKIDKGSVGIAGGQTGVYPQNAPGGWNIIGRTPIEMVKEGIPIVRPGNYVKFNSITIDEYRRLNNDKNN</sequence>
<dbReference type="InterPro" id="IPR029000">
    <property type="entry name" value="Cyclophilin-like_dom_sf"/>
</dbReference>
<dbReference type="Proteomes" id="UP000521032">
    <property type="component" value="Unassembled WGS sequence"/>
</dbReference>
<dbReference type="SMART" id="SM00796">
    <property type="entry name" value="AHS1"/>
    <property type="match status" value="1"/>
</dbReference>
<keyword evidence="2" id="KW-0378">Hydrolase</keyword>
<evidence type="ECO:0000256" key="1">
    <source>
        <dbReference type="ARBA" id="ARBA00022741"/>
    </source>
</evidence>
<dbReference type="Gene3D" id="2.40.100.10">
    <property type="entry name" value="Cyclophilin-like"/>
    <property type="match status" value="1"/>
</dbReference>
<dbReference type="InterPro" id="IPR003833">
    <property type="entry name" value="CT_C_D"/>
</dbReference>